<keyword evidence="1" id="KW-0966">Cell projection</keyword>
<evidence type="ECO:0000313" key="2">
    <source>
        <dbReference type="Proteomes" id="UP000043764"/>
    </source>
</evidence>
<dbReference type="NCBIfam" id="NF009435">
    <property type="entry name" value="PRK12794.1"/>
    <property type="match status" value="1"/>
</dbReference>
<sequence>MNALLKAKSAYSAAKAPTRTAKNLEYEVIARITRRMVAAAQKGRPGFKELVEALKDNRKLWSIFADEVANPENPLPEDLKSQLLYLREFTNQHTSKVMARKADVRMLVEINTAIMRGLRSGAS</sequence>
<dbReference type="InterPro" id="IPR010845">
    <property type="entry name" value="FlaF"/>
</dbReference>
<dbReference type="GeneID" id="78398804"/>
<dbReference type="RefSeq" id="WP_008560650.1">
    <property type="nucleotide sequence ID" value="NZ_BSKQ01000001.1"/>
</dbReference>
<accession>A0A0H5D5T4</accession>
<organism evidence="1 2">
    <name type="scientific">Phaeobacter italicus</name>
    <dbReference type="NCBI Taxonomy" id="481446"/>
    <lineage>
        <taxon>Bacteria</taxon>
        <taxon>Pseudomonadati</taxon>
        <taxon>Pseudomonadota</taxon>
        <taxon>Alphaproteobacteria</taxon>
        <taxon>Rhodobacterales</taxon>
        <taxon>Roseobacteraceae</taxon>
        <taxon>Phaeobacter</taxon>
    </lineage>
</organism>
<reference evidence="1 2" key="1">
    <citation type="submission" date="2015-05" db="EMBL/GenBank/DDBJ databases">
        <authorList>
            <person name="Rodrigo-Torres Lidia"/>
            <person name="Arahal R.David."/>
        </authorList>
    </citation>
    <scope>NUCLEOTIDE SEQUENCE [LARGE SCALE GENOMIC DNA]</scope>
    <source>
        <strain evidence="1 2">CECT 7321</strain>
    </source>
</reference>
<dbReference type="OrthoDB" id="9808944at2"/>
<dbReference type="GO" id="GO:0044781">
    <property type="term" value="P:bacterial-type flagellum organization"/>
    <property type="evidence" value="ECO:0007669"/>
    <property type="project" value="InterPro"/>
</dbReference>
<protein>
    <submittedName>
        <fullName evidence="1">Flagellar biosynthesis regulatory protein FlaF</fullName>
    </submittedName>
</protein>
<evidence type="ECO:0000313" key="1">
    <source>
        <dbReference type="EMBL" id="CRL12414.1"/>
    </source>
</evidence>
<proteinExistence type="predicted"/>
<dbReference type="EMBL" id="CVRL01000041">
    <property type="protein sequence ID" value="CRL12414.1"/>
    <property type="molecule type" value="Genomic_DNA"/>
</dbReference>
<keyword evidence="2" id="KW-1185">Reference proteome</keyword>
<gene>
    <name evidence="1" type="ORF">NIT7321_03288</name>
</gene>
<dbReference type="Proteomes" id="UP000043764">
    <property type="component" value="Unassembled WGS sequence"/>
</dbReference>
<name>A0A0H5D5T4_9RHOB</name>
<keyword evidence="1" id="KW-0969">Cilium</keyword>
<dbReference type="Pfam" id="PF07309">
    <property type="entry name" value="FlaF"/>
    <property type="match status" value="1"/>
</dbReference>
<dbReference type="STRING" id="481446.NIT7645_02815"/>
<dbReference type="AlphaFoldDB" id="A0A0H5D5T4"/>
<keyword evidence="1" id="KW-0282">Flagellum</keyword>